<evidence type="ECO:0000256" key="2">
    <source>
        <dbReference type="ARBA" id="ARBA00023242"/>
    </source>
</evidence>
<organism evidence="5 6">
    <name type="scientific">Aplysia californica</name>
    <name type="common">California sea hare</name>
    <dbReference type="NCBI Taxonomy" id="6500"/>
    <lineage>
        <taxon>Eukaryota</taxon>
        <taxon>Metazoa</taxon>
        <taxon>Spiralia</taxon>
        <taxon>Lophotrochozoa</taxon>
        <taxon>Mollusca</taxon>
        <taxon>Gastropoda</taxon>
        <taxon>Heterobranchia</taxon>
        <taxon>Euthyneura</taxon>
        <taxon>Tectipleura</taxon>
        <taxon>Aplysiida</taxon>
        <taxon>Aplysioidea</taxon>
        <taxon>Aplysiidae</taxon>
        <taxon>Aplysia</taxon>
    </lineage>
</organism>
<feature type="compositionally biased region" description="Polar residues" evidence="4">
    <location>
        <begin position="3392"/>
        <end position="3404"/>
    </location>
</feature>
<dbReference type="InterPro" id="IPR019734">
    <property type="entry name" value="TPR_rpt"/>
</dbReference>
<feature type="compositionally biased region" description="Basic and acidic residues" evidence="4">
    <location>
        <begin position="2721"/>
        <end position="2739"/>
    </location>
</feature>
<evidence type="ECO:0000256" key="1">
    <source>
        <dbReference type="ARBA" id="ARBA00004123"/>
    </source>
</evidence>
<feature type="region of interest" description="Disordered" evidence="4">
    <location>
        <begin position="1003"/>
        <end position="1031"/>
    </location>
</feature>
<feature type="compositionally biased region" description="Polar residues" evidence="4">
    <location>
        <begin position="651"/>
        <end position="662"/>
    </location>
</feature>
<feature type="compositionally biased region" description="Low complexity" evidence="4">
    <location>
        <begin position="2567"/>
        <end position="2593"/>
    </location>
</feature>
<feature type="compositionally biased region" description="Low complexity" evidence="4">
    <location>
        <begin position="1209"/>
        <end position="1235"/>
    </location>
</feature>
<dbReference type="PANTHER" id="PTHR15502:SF7">
    <property type="entry name" value="CALCINEURIN-BINDING PROTEIN CABIN-1"/>
    <property type="match status" value="1"/>
</dbReference>
<feature type="region of interest" description="Disordered" evidence="4">
    <location>
        <begin position="1572"/>
        <end position="1607"/>
    </location>
</feature>
<feature type="repeat" description="TPR" evidence="3">
    <location>
        <begin position="88"/>
        <end position="121"/>
    </location>
</feature>
<dbReference type="InterPro" id="IPR033053">
    <property type="entry name" value="Hir3/CABIN1"/>
</dbReference>
<dbReference type="PROSITE" id="PS50005">
    <property type="entry name" value="TPR"/>
    <property type="match status" value="2"/>
</dbReference>
<feature type="region of interest" description="Disordered" evidence="4">
    <location>
        <begin position="3741"/>
        <end position="3787"/>
    </location>
</feature>
<reference evidence="6" key="1">
    <citation type="submission" date="2025-08" db="UniProtKB">
        <authorList>
            <consortium name="RefSeq"/>
        </authorList>
    </citation>
    <scope>IDENTIFICATION</scope>
</reference>
<feature type="compositionally biased region" description="Low complexity" evidence="4">
    <location>
        <begin position="619"/>
        <end position="637"/>
    </location>
</feature>
<comment type="subcellular location">
    <subcellularLocation>
        <location evidence="1">Nucleus</location>
    </subcellularLocation>
</comment>
<sequence length="3787" mass="410919">MLRITALNDTANTQDDPRNIQLSKTKEAKEAEAFAVYNKALLHQQKGNSVYTEKLLRNLFDHPLLREAASLVEDEAQTPNHRGLQLLYSIHKNLASILLQRDDYHEAMASYIQAVRIDSSEVTVWYKMGHVARKLHNYPLAKICFQQGLVCNPNHWPCLDNVITVTFALGDYLMCLEHISTALEKDAGYPKGLVFRKQIIKEHPSLESLTKELFLHCDPFMDSSPVDEEEAAELLEEARKIRTKCRQLASEDREKEAQPVTFAKSLTPFTWTNVGEQLISLYDFATSSQPPKSLGLEVDMRDYFFLDQSVLGSGLSTNNADSNRKPIGSRRVSFEAATPTEGTGSAFQRAKQRGAVVKVTPKSLNISDFMKESALLERLQGRAPSGGSGSGSGSGGEERRKSSAEPREGREQRPPREGREQRPQEEVGKRAGQTGGAAEDDDEGMEVDPPVLSLLQGEGEMDISLEDIQKIPLAPDLLLKADEECLALADVTPLELADAKSLDHVLASVIDMEFAQAAGEDKDKQGPSSAMVEDAAKSGEPRQTSAELGGDPGVVRREEGEEEGGCAVVATVGSDGAGATEGVAPSRAVLLSPRSHGSLGHAHLSPSHAQSSPGHAQVSPPSHTHLSPSHTHLSPSHAQVSPGHAHLSPPVGTNTPSHTRPASSPKGHTALGQSHMSPGHDLQDLRGQPEMSLNPPRAAAHLPPGFSSPSKSSTHGENNAGIPPSPAPPGSTPHPSSSSSPRQTISTLSLTAVQQLNSAPLSVSLDKYSTQLQPPEAVHSPIATFLLSPNSSSTTVPRWSPYLSVLDTPLLGHATREGGAVKSESSKLAQQDLISPSHDSQTLMKSPSQALKSPPQAMKSPSQDSQALKNYSQALSPSRDSQQVLKSPSQDSQVLKSPSKTSQALKSLSHSGEKGVGAEKMLSSTAAERVRRGDLIEDIVRSHLASDAGQGPSVSPLDVHRSKVVNLGLKSQSSAVALSGVVGASVGSKPPTGLLATTASQLTPQGGTTAPHHLRLGHSSASSGNFPTRHQHDRLTSIDVPLVAHEVSSCPLSPRQQQQQQQSAVSLLPRRHAHSDPVLPQEKSGERSEFVSVAPRLSRTQSALSALHVESLLGLPSPATSLSSQPGRRSEWGTEGLLTTAAAAAHQRESGHIKSRSLLSRSTSVPGYYSQHKLSSTDLSHHPSVLSPPHHNPPSSWWSSFFPASSSSSPSLTPSLNQQPLSSLPGSSLLRGQPSSFPPYPVRGSHHNNPDVRNATPTPSSPLLSSLPPAPPSSTTTTPLWQPYSTRPPLSSGQSKSGKVSTSYQTTSSSLSPPTQLAGLVQRSPHGSPSKILSPTGTSPEHQRALSHSPISSQGRQAKGLSLLSHLSPSEGHTGGHAQGRDGGSVDSRVGSTTQSRASGLSPHKTPVAASQVHSDHSYHQKREQLFQSMVETMLTSSSGGPATSDPTQQRPTSAQVLAQNVTPLTSLDSAARSLTQQTSPNSAAGRARSNRGISSAGAGTSSSSRRGAKRKVEVAALSSWSEEWSSVSKRRSTRSRTGRGKKEKKEMDYQGLMRKYLPSSLLKSYHGDHVSLHEDTPMETPDSAAAPETTKKEDGQGQGCLPASESLKAKEEEDVRNFVRECLKGHGILQMVYKFLLRLSLKWRLCWYEGVVRVYLELYARLRSHWTVPCVHVSPQGFSADGLRDNASVVLVWYELYLDKLMGERGGSKSNLLSPPPPSLKTTTAGEAGDATDASCLPSARQREEDLLFLAAMRNREDALGDKFGEFFVRVYWLKAKQHQLLNETLDAVDCYEITTELLQEQQQQQSQKESSDIPPSAEKVSVTLPNVKFSGVISEREVSKQLDSLQRCKNLEETQRLHELGRHEEVVNNLMSTFSKQGVSSPRVTSLPERPSQLLLLQDSLHSLDRQNECVFSGVISEREVSKQLDSLQRCKNLEETQRLHELGRHEEVVNNLMSTFSKQGVSSPRVTSLPERPSQLRLLQDSLHSLGRQDECVVWAEVSLHEALQHYKRVPTPQLRQDWADTLVSLFASLDRVLSEDGDLLKALSEKCTVRLVENILSVIEIILDVADSVTEMPISSVLPWKILYRVIKFEETRASCEKTESARRESCEQDSEELSPSLLMLIDAHQYLGKHGWCTHENGELLLFTMSVLYEKLKGREEEEEEEEEDKEALSTAFEQCVFCLYGHPNKRGKAKHLSEHNSSPVPLTWARAGPVFQHFVPAQVPEFDSYKTSTVSSELENLLKRMYVLVPARLNPADHLSHVTDYIEGVVPGSAPSRSSVEPECRQREDPYNICGLLFYLLGDFYFKNKEPAKAVKFYQLDVVLNCSRLDSWAGLALAKMSQIEQKLSSTELKLDAPINKKSESALRCFRRAVELESGSHKLWLEYGSLAYQLHSHASRQLKLRDMFPVSGEQVLNAQVRRSEMLSLAQSSYRQAGRCEGESTEDDWLTHYMLGKMAEKRRDRPYVYLECYRQAAICLHQEEAVYPRKILFASYPPHLALESVEVFYRVHASVSKLLLSEGAAGEALTAEEMTVLERYVEGALSGHFARGEEKRRQVCKEDRESSTTTSTKPPTTASSTSGITTTTTSTTTRAVRLDKPVYHKTTPDHDYSRHKSTSDSQSSDQTDDTISRTPAGPPPQESSTLAGTSTAPAGLVPSEQQIKSEEEEVVKEGERKPMVQLLFESEVKPLIPGVAAHGEGMDGVEEKMDGVKEDVEELKEDVNKGKEKMDGEKDKMDVDVADNFDGGKENVDEVKENVAGESEKTDGEKEKMDVEDRSRLGSQTESSEDEAGWTSCGGNEADLESDAMEVVGEEKVGWSQGGERDPLSVVSSPSSQDSVGHLAGRSQAARGIGTTAAEGAVVDVMEVHAEEKSEPRTDRLMGVRTEKAVDTQTDTRTDTQTDSQTDPGTPTAVWSDRSVLESDGFSPHTDCENVMEVDNAPPHTDTRPDTHTDARPDTKTDTQTDTRTHTTTNPPSYTSTSGLPRREEVSTAATEEGVVEGKTTEENRLKSAADVQIGDAGLEKVEAGCHVEKWEVEDREKPVLGGGEREVRGEREAREERVEGKKRVEGEKREAEETSGPSGPEAGRGDASFQPASDPLRQRENRSPEPSSTMEHSGAPAVSDVQLSPAVRRRRLMDRCIEGIQLCAARFSSHYKSLYRLAYIYSHSADHKNLQFARDLLLGCPDWQEQKHMPASGLFYERKLNNFFQGLWKIPIDDIDRSGCFASHVLRSVRLLMEVLAQLGDIDTLKHLRQQLRRTPDAGKKYLRDAERLILAEEAFLQCLSILQGGMDRSDQWSEGEREENLARVYRVWLSGKGGKHGPEATAALHRAFRTMMKGRTDVNRLTAEQAILYCQQNLAKAATAPSSSFPSQSAAKVTNQASTDKPRTNHFPSVQSSTTQSEKPARTEPIRSAESSQMETDSVETTTLTQQVERQSNEAWNLTGSRSVSGGEELSAVCGVSGAESMDVSQFGAPSSGGQQQPARPPPTTDTTPTTSSDISCNNFSSKNPTTISTTNTYSSNFNISNAATTNINISNTTTTTINPCSISTTFDNSTTTSNTNPTFINTNINTATVATTINTTTAATTTTINTASAATTSNTTTPATTNTITSNTTTAASTINTTTAATTSNMAATINTTAAATTINTTAAATTINTTAAATTINTIAMAASTSNTTPLSQKTEIPSVCGSTWSVVHTDKLSCVGSRRETDAEAASSLGRKVGEAAGDPVSGVAVVSDTTVSGPRVVGDGLVSDGSEGDDGGDPCRGQEENLSPAREDGVIVISDIE</sequence>
<dbReference type="InterPro" id="IPR011990">
    <property type="entry name" value="TPR-like_helical_dom_sf"/>
</dbReference>
<feature type="region of interest" description="Disordered" evidence="4">
    <location>
        <begin position="1049"/>
        <end position="1089"/>
    </location>
</feature>
<dbReference type="RefSeq" id="XP_012945671.1">
    <property type="nucleotide sequence ID" value="XM_013090217.2"/>
</dbReference>
<feature type="compositionally biased region" description="Polar residues" evidence="4">
    <location>
        <begin position="1019"/>
        <end position="1028"/>
    </location>
</feature>
<feature type="compositionally biased region" description="Gly residues" evidence="4">
    <location>
        <begin position="384"/>
        <end position="395"/>
    </location>
</feature>
<feature type="compositionally biased region" description="Polar residues" evidence="4">
    <location>
        <begin position="2642"/>
        <end position="2652"/>
    </location>
</feature>
<dbReference type="GeneID" id="101852743"/>
<feature type="repeat" description="TPR" evidence="3">
    <location>
        <begin position="122"/>
        <end position="155"/>
    </location>
</feature>
<feature type="compositionally biased region" description="Polar residues" evidence="4">
    <location>
        <begin position="1474"/>
        <end position="1483"/>
    </location>
</feature>
<feature type="compositionally biased region" description="Polar residues" evidence="4">
    <location>
        <begin position="3415"/>
        <end position="3450"/>
    </location>
</feature>
<feature type="compositionally biased region" description="Basic and acidic residues" evidence="4">
    <location>
        <begin position="2945"/>
        <end position="2969"/>
    </location>
</feature>
<feature type="compositionally biased region" description="Basic and acidic residues" evidence="4">
    <location>
        <begin position="2867"/>
        <end position="2900"/>
    </location>
</feature>
<feature type="compositionally biased region" description="Basic and acidic residues" evidence="4">
    <location>
        <begin position="2551"/>
        <end position="2566"/>
    </location>
</feature>
<evidence type="ECO:0000313" key="5">
    <source>
        <dbReference type="Proteomes" id="UP000694888"/>
    </source>
</evidence>
<feature type="compositionally biased region" description="Low complexity" evidence="4">
    <location>
        <begin position="2901"/>
        <end position="2912"/>
    </location>
</feature>
<feature type="compositionally biased region" description="Low complexity" evidence="4">
    <location>
        <begin position="3367"/>
        <end position="3378"/>
    </location>
</feature>
<keyword evidence="2" id="KW-0539">Nucleus</keyword>
<feature type="compositionally biased region" description="Low complexity" evidence="4">
    <location>
        <begin position="2829"/>
        <end position="2840"/>
    </location>
</feature>
<feature type="region of interest" description="Disordered" evidence="4">
    <location>
        <begin position="2551"/>
        <end position="2674"/>
    </location>
</feature>
<protein>
    <submittedName>
        <fullName evidence="6">Uncharacterized protein LOC101852743</fullName>
    </submittedName>
</protein>
<feature type="compositionally biased region" description="Basic and acidic residues" evidence="4">
    <location>
        <begin position="3022"/>
        <end position="3077"/>
    </location>
</feature>
<feature type="compositionally biased region" description="Gly residues" evidence="4">
    <location>
        <begin position="1373"/>
        <end position="1383"/>
    </location>
</feature>
<feature type="compositionally biased region" description="Low complexity" evidence="4">
    <location>
        <begin position="3491"/>
        <end position="3500"/>
    </location>
</feature>
<feature type="compositionally biased region" description="Low complexity" evidence="4">
    <location>
        <begin position="1492"/>
        <end position="1506"/>
    </location>
</feature>
<feature type="compositionally biased region" description="Basic and acidic residues" evidence="4">
    <location>
        <begin position="3003"/>
        <end position="3012"/>
    </location>
</feature>
<accession>A0ABM1ADM9</accession>
<feature type="region of interest" description="Disordered" evidence="4">
    <location>
        <begin position="2720"/>
        <end position="2852"/>
    </location>
</feature>
<feature type="compositionally biased region" description="Low complexity" evidence="4">
    <location>
        <begin position="1301"/>
        <end position="1317"/>
    </location>
</feature>
<evidence type="ECO:0000313" key="6">
    <source>
        <dbReference type="RefSeq" id="XP_012945671.1"/>
    </source>
</evidence>
<proteinExistence type="predicted"/>
<keyword evidence="3" id="KW-0802">TPR repeat</keyword>
<feature type="compositionally biased region" description="Basic residues" evidence="4">
    <location>
        <begin position="1529"/>
        <end position="1543"/>
    </location>
</feature>
<feature type="compositionally biased region" description="Polar residues" evidence="4">
    <location>
        <begin position="3474"/>
        <end position="3484"/>
    </location>
</feature>
<feature type="region of interest" description="Disordered" evidence="4">
    <location>
        <begin position="816"/>
        <end position="926"/>
    </location>
</feature>
<feature type="region of interest" description="Disordered" evidence="4">
    <location>
        <begin position="518"/>
        <end position="748"/>
    </location>
</feature>
<evidence type="ECO:0000256" key="3">
    <source>
        <dbReference type="PROSITE-ProRule" id="PRU00339"/>
    </source>
</evidence>
<dbReference type="PANTHER" id="PTHR15502">
    <property type="entry name" value="CALCINEURIN-BINDING PROTEIN CABIN 1-RELATED"/>
    <property type="match status" value="1"/>
</dbReference>
<feature type="compositionally biased region" description="Basic and acidic residues" evidence="4">
    <location>
        <begin position="396"/>
        <end position="429"/>
    </location>
</feature>
<feature type="compositionally biased region" description="Low complexity" evidence="4">
    <location>
        <begin position="1721"/>
        <end position="1735"/>
    </location>
</feature>
<feature type="compositionally biased region" description="Basic and acidic residues" evidence="4">
    <location>
        <begin position="2813"/>
        <end position="2827"/>
    </location>
</feature>
<feature type="compositionally biased region" description="Polar residues" evidence="4">
    <location>
        <begin position="1283"/>
        <end position="1300"/>
    </location>
</feature>
<dbReference type="Gene3D" id="1.25.40.10">
    <property type="entry name" value="Tetratricopeptide repeat domain"/>
    <property type="match status" value="2"/>
</dbReference>
<feature type="region of interest" description="Disordered" evidence="4">
    <location>
        <begin position="379"/>
        <end position="450"/>
    </location>
</feature>
<feature type="region of interest" description="Disordered" evidence="4">
    <location>
        <begin position="1435"/>
        <end position="1454"/>
    </location>
</feature>
<feature type="region of interest" description="Disordered" evidence="4">
    <location>
        <begin position="2867"/>
        <end position="3127"/>
    </location>
</feature>
<feature type="compositionally biased region" description="Polar residues" evidence="4">
    <location>
        <begin position="1390"/>
        <end position="1399"/>
    </location>
</feature>
<feature type="compositionally biased region" description="Low complexity" evidence="4">
    <location>
        <begin position="3746"/>
        <end position="3755"/>
    </location>
</feature>
<feature type="compositionally biased region" description="Low complexity" evidence="4">
    <location>
        <begin position="733"/>
        <end position="748"/>
    </location>
</feature>
<feature type="region of interest" description="Disordered" evidence="4">
    <location>
        <begin position="3367"/>
        <end position="3450"/>
    </location>
</feature>
<feature type="compositionally biased region" description="Polar residues" evidence="4">
    <location>
        <begin position="859"/>
        <end position="910"/>
    </location>
</feature>
<feature type="region of interest" description="Disordered" evidence="4">
    <location>
        <begin position="1209"/>
        <end position="1420"/>
    </location>
</feature>
<name>A0ABM1ADM9_APLCA</name>
<feature type="region of interest" description="Disordered" evidence="4">
    <location>
        <begin position="3469"/>
        <end position="3514"/>
    </location>
</feature>
<feature type="region of interest" description="Disordered" evidence="4">
    <location>
        <begin position="1146"/>
        <end position="1190"/>
    </location>
</feature>
<feature type="region of interest" description="Disordered" evidence="4">
    <location>
        <begin position="1524"/>
        <end position="1550"/>
    </location>
</feature>
<feature type="compositionally biased region" description="Basic and acidic residues" evidence="4">
    <location>
        <begin position="2746"/>
        <end position="2780"/>
    </location>
</feature>
<keyword evidence="5" id="KW-1185">Reference proteome</keyword>
<feature type="region of interest" description="Disordered" evidence="4">
    <location>
        <begin position="1709"/>
        <end position="1735"/>
    </location>
</feature>
<feature type="compositionally biased region" description="Polar residues" evidence="4">
    <location>
        <begin position="1325"/>
        <end position="1340"/>
    </location>
</feature>
<feature type="region of interest" description="Disordered" evidence="4">
    <location>
        <begin position="1474"/>
        <end position="1511"/>
    </location>
</feature>
<feature type="compositionally biased region" description="Low complexity" evidence="4">
    <location>
        <begin position="2970"/>
        <end position="2982"/>
    </location>
</feature>
<feature type="compositionally biased region" description="Polar residues" evidence="4">
    <location>
        <begin position="826"/>
        <end position="851"/>
    </location>
</feature>
<feature type="compositionally biased region" description="Low complexity" evidence="4">
    <location>
        <begin position="1255"/>
        <end position="1280"/>
    </location>
</feature>
<gene>
    <name evidence="6" type="primary">LOC101852743</name>
</gene>
<evidence type="ECO:0000256" key="4">
    <source>
        <dbReference type="SAM" id="MobiDB-lite"/>
    </source>
</evidence>
<dbReference type="SMART" id="SM00028">
    <property type="entry name" value="TPR"/>
    <property type="match status" value="5"/>
</dbReference>
<dbReference type="Proteomes" id="UP000694888">
    <property type="component" value="Unplaced"/>
</dbReference>
<feature type="compositionally biased region" description="Basic and acidic residues" evidence="4">
    <location>
        <begin position="2596"/>
        <end position="2618"/>
    </location>
</feature>
<feature type="compositionally biased region" description="Polar residues" evidence="4">
    <location>
        <begin position="707"/>
        <end position="717"/>
    </location>
</feature>
<dbReference type="SUPFAM" id="SSF48452">
    <property type="entry name" value="TPR-like"/>
    <property type="match status" value="2"/>
</dbReference>
<feature type="compositionally biased region" description="Pro residues" evidence="4">
    <location>
        <begin position="723"/>
        <end position="732"/>
    </location>
</feature>